<keyword evidence="2 5" id="KW-0812">Transmembrane</keyword>
<dbReference type="InterPro" id="IPR012340">
    <property type="entry name" value="NA-bd_OB-fold"/>
</dbReference>
<reference evidence="7 8" key="1">
    <citation type="submission" date="2022-04" db="EMBL/GenBank/DDBJ databases">
        <authorList>
            <person name="Ye Y.-Q."/>
            <person name="Du Z.-J."/>
        </authorList>
    </citation>
    <scope>NUCLEOTIDE SEQUENCE [LARGE SCALE GENOMIC DNA]</scope>
    <source>
        <strain evidence="7 8">A6E488</strain>
    </source>
</reference>
<evidence type="ECO:0000256" key="5">
    <source>
        <dbReference type="SAM" id="Phobius"/>
    </source>
</evidence>
<protein>
    <submittedName>
        <fullName evidence="7">NfeD family protein</fullName>
    </submittedName>
</protein>
<dbReference type="PANTHER" id="PTHR33507">
    <property type="entry name" value="INNER MEMBRANE PROTEIN YBBJ"/>
    <property type="match status" value="1"/>
</dbReference>
<evidence type="ECO:0000313" key="7">
    <source>
        <dbReference type="EMBL" id="MCT8971631.1"/>
    </source>
</evidence>
<dbReference type="InterPro" id="IPR036259">
    <property type="entry name" value="MFS_trans_sf"/>
</dbReference>
<feature type="transmembrane region" description="Helical" evidence="5">
    <location>
        <begin position="56"/>
        <end position="76"/>
    </location>
</feature>
<dbReference type="Gene3D" id="2.40.50.140">
    <property type="entry name" value="Nucleic acid-binding proteins"/>
    <property type="match status" value="1"/>
</dbReference>
<dbReference type="EMBL" id="JALIDZ010000003">
    <property type="protein sequence ID" value="MCT8971631.1"/>
    <property type="molecule type" value="Genomic_DNA"/>
</dbReference>
<accession>A0AAW5QU85</accession>
<evidence type="ECO:0000256" key="4">
    <source>
        <dbReference type="ARBA" id="ARBA00023136"/>
    </source>
</evidence>
<dbReference type="Proteomes" id="UP001320898">
    <property type="component" value="Unassembled WGS sequence"/>
</dbReference>
<keyword evidence="4 5" id="KW-0472">Membrane</keyword>
<dbReference type="InterPro" id="IPR052165">
    <property type="entry name" value="Membrane_assoc_protease"/>
</dbReference>
<comment type="caution">
    <text evidence="7">The sequence shown here is derived from an EMBL/GenBank/DDBJ whole genome shotgun (WGS) entry which is preliminary data.</text>
</comment>
<keyword evidence="3 5" id="KW-1133">Transmembrane helix</keyword>
<evidence type="ECO:0000259" key="6">
    <source>
        <dbReference type="Pfam" id="PF01957"/>
    </source>
</evidence>
<sequence length="151" mass="16538">MVIELIASLGYWNWWILGIVLLCVELVAPGTFMLWFGAAALVVGLLSLLIDWSWQAQFVTFGVLSIASVGLSRFFLRRKPSEGEAPFLNRRAEAIVGRGFVLTEPIVNGRGRLSIDDTVWRIEGPDLPTGTPVTVSAARGSRLVVRQSDAP</sequence>
<dbReference type="GO" id="GO:0005886">
    <property type="term" value="C:plasma membrane"/>
    <property type="evidence" value="ECO:0007669"/>
    <property type="project" value="TreeGrafter"/>
</dbReference>
<name>A0AAW5QU85_9HYPH</name>
<organism evidence="7 8">
    <name type="scientific">Microbaculum marinisediminis</name>
    <dbReference type="NCBI Taxonomy" id="2931392"/>
    <lineage>
        <taxon>Bacteria</taxon>
        <taxon>Pseudomonadati</taxon>
        <taxon>Pseudomonadota</taxon>
        <taxon>Alphaproteobacteria</taxon>
        <taxon>Hyphomicrobiales</taxon>
        <taxon>Tepidamorphaceae</taxon>
        <taxon>Microbaculum</taxon>
    </lineage>
</organism>
<dbReference type="Pfam" id="PF01957">
    <property type="entry name" value="NfeD"/>
    <property type="match status" value="1"/>
</dbReference>
<proteinExistence type="predicted"/>
<evidence type="ECO:0000256" key="2">
    <source>
        <dbReference type="ARBA" id="ARBA00022692"/>
    </source>
</evidence>
<dbReference type="PANTHER" id="PTHR33507:SF3">
    <property type="entry name" value="INNER MEMBRANE PROTEIN YBBJ"/>
    <property type="match status" value="1"/>
</dbReference>
<dbReference type="InterPro" id="IPR002810">
    <property type="entry name" value="NfeD-like_C"/>
</dbReference>
<dbReference type="SUPFAM" id="SSF103473">
    <property type="entry name" value="MFS general substrate transporter"/>
    <property type="match status" value="1"/>
</dbReference>
<evidence type="ECO:0000256" key="3">
    <source>
        <dbReference type="ARBA" id="ARBA00022989"/>
    </source>
</evidence>
<evidence type="ECO:0000313" key="8">
    <source>
        <dbReference type="Proteomes" id="UP001320898"/>
    </source>
</evidence>
<feature type="transmembrane region" description="Helical" evidence="5">
    <location>
        <begin position="12"/>
        <end position="28"/>
    </location>
</feature>
<keyword evidence="8" id="KW-1185">Reference proteome</keyword>
<evidence type="ECO:0000256" key="1">
    <source>
        <dbReference type="ARBA" id="ARBA00004141"/>
    </source>
</evidence>
<dbReference type="AlphaFoldDB" id="A0AAW5QU85"/>
<gene>
    <name evidence="7" type="ORF">MUB46_07170</name>
</gene>
<feature type="domain" description="NfeD-like C-terminal" evidence="6">
    <location>
        <begin position="92"/>
        <end position="146"/>
    </location>
</feature>
<comment type="subcellular location">
    <subcellularLocation>
        <location evidence="1">Membrane</location>
        <topology evidence="1">Multi-pass membrane protein</topology>
    </subcellularLocation>
</comment>